<dbReference type="GO" id="GO:0019867">
    <property type="term" value="C:outer membrane"/>
    <property type="evidence" value="ECO:0007669"/>
    <property type="project" value="InterPro"/>
</dbReference>
<keyword evidence="1" id="KW-0449">Lipoprotein</keyword>
<organism evidence="1 2">
    <name type="scientific">Vulgatibacter incomptus</name>
    <dbReference type="NCBI Taxonomy" id="1391653"/>
    <lineage>
        <taxon>Bacteria</taxon>
        <taxon>Pseudomonadati</taxon>
        <taxon>Myxococcota</taxon>
        <taxon>Myxococcia</taxon>
        <taxon>Myxococcales</taxon>
        <taxon>Cystobacterineae</taxon>
        <taxon>Vulgatibacteraceae</taxon>
        <taxon>Vulgatibacter</taxon>
    </lineage>
</organism>
<dbReference type="EMBL" id="CP012332">
    <property type="protein sequence ID" value="AKU90591.1"/>
    <property type="molecule type" value="Genomic_DNA"/>
</dbReference>
<dbReference type="InterPro" id="IPR007485">
    <property type="entry name" value="LPS_assembly_LptE"/>
</dbReference>
<dbReference type="Pfam" id="PF04390">
    <property type="entry name" value="LptE"/>
    <property type="match status" value="1"/>
</dbReference>
<dbReference type="Proteomes" id="UP000055590">
    <property type="component" value="Chromosome"/>
</dbReference>
<dbReference type="AlphaFoldDB" id="A0A0K1PAZ8"/>
<proteinExistence type="predicted"/>
<keyword evidence="2" id="KW-1185">Reference proteome</keyword>
<reference evidence="1 2" key="1">
    <citation type="submission" date="2015-08" db="EMBL/GenBank/DDBJ databases">
        <authorList>
            <person name="Babu N.S."/>
            <person name="Beckwith C.J."/>
            <person name="Beseler K.G."/>
            <person name="Brison A."/>
            <person name="Carone J.V."/>
            <person name="Caskin T.P."/>
            <person name="Diamond M."/>
            <person name="Durham M.E."/>
            <person name="Foxe J.M."/>
            <person name="Go M."/>
            <person name="Henderson B.A."/>
            <person name="Jones I.B."/>
            <person name="McGettigan J.A."/>
            <person name="Micheletti S.J."/>
            <person name="Nasrallah M.E."/>
            <person name="Ortiz D."/>
            <person name="Piller C.R."/>
            <person name="Privatt S.R."/>
            <person name="Schneider S.L."/>
            <person name="Sharp S."/>
            <person name="Smith T.C."/>
            <person name="Stanton J.D."/>
            <person name="Ullery H.E."/>
            <person name="Wilson R.J."/>
            <person name="Serrano M.G."/>
            <person name="Buck G."/>
            <person name="Lee V."/>
            <person name="Wang Y."/>
            <person name="Carvalho R."/>
            <person name="Voegtly L."/>
            <person name="Shi R."/>
            <person name="Duckworth R."/>
            <person name="Johnson A."/>
            <person name="Loviza R."/>
            <person name="Walstead R."/>
            <person name="Shah Z."/>
            <person name="Kiflezghi M."/>
            <person name="Wade K."/>
            <person name="Ball S.L."/>
            <person name="Bradley K.W."/>
            <person name="Asai D.J."/>
            <person name="Bowman C.A."/>
            <person name="Russell D.A."/>
            <person name="Pope W.H."/>
            <person name="Jacobs-Sera D."/>
            <person name="Hendrix R.W."/>
            <person name="Hatfull G.F."/>
        </authorList>
    </citation>
    <scope>NUCLEOTIDE SEQUENCE [LARGE SCALE GENOMIC DNA]</scope>
    <source>
        <strain evidence="1 2">DSM 27710</strain>
    </source>
</reference>
<evidence type="ECO:0000313" key="1">
    <source>
        <dbReference type="EMBL" id="AKU90591.1"/>
    </source>
</evidence>
<dbReference type="STRING" id="1391653.AKJ08_0978"/>
<gene>
    <name evidence="1" type="ORF">AKJ08_0978</name>
</gene>
<dbReference type="KEGG" id="vin:AKJ08_0978"/>
<name>A0A0K1PAZ8_9BACT</name>
<accession>A0A0K1PAZ8</accession>
<evidence type="ECO:0000313" key="2">
    <source>
        <dbReference type="Proteomes" id="UP000055590"/>
    </source>
</evidence>
<dbReference type="GO" id="GO:0043165">
    <property type="term" value="P:Gram-negative-bacterium-type cell outer membrane assembly"/>
    <property type="evidence" value="ECO:0007669"/>
    <property type="project" value="InterPro"/>
</dbReference>
<protein>
    <submittedName>
        <fullName evidence="1">Putative lipoprotein</fullName>
    </submittedName>
</protein>
<sequence length="198" mass="20579">MTLRVTQPAGRRDLPGLARAGRDIGARALAAARPLMKALPLALAIGGCGYQFAVGGPGFPDDIRAVYVPVFANRTSEPEAGAIFSEALAETLARAGRTAGPAAPARVDGEIVSMIAAPAATTRDGTGVGIYRLSAVVRLSLVRDGAELCRRELAGSEDYLPATNLQALEASRREAVRRLAATMMASAGRELCPNLAPR</sequence>
<dbReference type="RefSeq" id="WP_050725026.1">
    <property type="nucleotide sequence ID" value="NZ_CP012332.1"/>
</dbReference>
<dbReference type="OrthoDB" id="5511003at2"/>